<gene>
    <name evidence="1" type="ORF">GMA64_00195</name>
</gene>
<dbReference type="Pfam" id="PF13786">
    <property type="entry name" value="DUF4179"/>
    <property type="match status" value="1"/>
</dbReference>
<evidence type="ECO:0000313" key="1">
    <source>
        <dbReference type="EMBL" id="MTL92947.1"/>
    </source>
</evidence>
<name>A0A6G2CJ45_9FIRM</name>
<dbReference type="GeneID" id="60060054"/>
<dbReference type="AlphaFoldDB" id="A0A6G2CJ45"/>
<reference evidence="1" key="1">
    <citation type="journal article" date="2019" name="Nat. Med.">
        <title>A library of human gut bacterial isolates paired with longitudinal multiomics data enables mechanistic microbiome research.</title>
        <authorList>
            <person name="Poyet M."/>
            <person name="Groussin M."/>
            <person name="Gibbons S.M."/>
            <person name="Avila-Pacheco J."/>
            <person name="Jiang X."/>
            <person name="Kearney S.M."/>
            <person name="Perrotta A.R."/>
            <person name="Berdy B."/>
            <person name="Zhao S."/>
            <person name="Lieberman T.D."/>
            <person name="Swanson P.K."/>
            <person name="Smith M."/>
            <person name="Roesemann S."/>
            <person name="Alexander J.E."/>
            <person name="Rich S.A."/>
            <person name="Livny J."/>
            <person name="Vlamakis H."/>
            <person name="Clish C."/>
            <person name="Bullock K."/>
            <person name="Deik A."/>
            <person name="Scott J."/>
            <person name="Pierce K.A."/>
            <person name="Xavier R.J."/>
            <person name="Alm E.J."/>
        </authorList>
    </citation>
    <scope>NUCLEOTIDE SEQUENCE</scope>
    <source>
        <strain evidence="1">BIOML-A179</strain>
    </source>
</reference>
<dbReference type="Gene3D" id="2.60.40.1630">
    <property type="entry name" value="bacillus anthracis domain"/>
    <property type="match status" value="1"/>
</dbReference>
<protein>
    <submittedName>
        <fullName evidence="1">DUF4179 domain-containing protein</fullName>
    </submittedName>
</protein>
<proteinExistence type="predicted"/>
<dbReference type="EMBL" id="WMQV01000001">
    <property type="protein sequence ID" value="MTL92947.1"/>
    <property type="molecule type" value="Genomic_DNA"/>
</dbReference>
<accession>A0A6G2CJ45</accession>
<sequence length="347" mass="38717">MNKYDEISLPNQLDDVINEGVKQAMMMKRTKKLGRVKKVGVGLAAGLTITLGLGFTNPAVASKLPVIGNVFESIEKNLYFPGNYSEYATSVNETAYSNGIAMTLSEIFSDGQFLYVTYVVESEKPFEHLSYIVGEAKNQVIEVNQLLVEEAYSKVDFDAELEVIGISGFEGKFIDEHTFVGVEQYYLGSGEIPEEFTFQTKKIVVENCANHIDDESQTTWGTWAFKVPVKVNQELSSVTVVEGVNANGASIEQISMTPFGVIVDATIPEEDWSRYDIRVFDETGEELQMSQLRYLGNQGVKGIYRASKTKTGTFKVVIEKQIWIPTGEDSYEHHESETILESLITIK</sequence>
<dbReference type="RefSeq" id="WP_129821291.1">
    <property type="nucleotide sequence ID" value="NZ_CP053187.1"/>
</dbReference>
<comment type="caution">
    <text evidence="1">The sequence shown here is derived from an EMBL/GenBank/DDBJ whole genome shotgun (WGS) entry which is preliminary data.</text>
</comment>
<dbReference type="InterPro" id="IPR025436">
    <property type="entry name" value="DUF4179"/>
</dbReference>
<organism evidence="1">
    <name type="scientific">Turicibacter sanguinis</name>
    <dbReference type="NCBI Taxonomy" id="154288"/>
    <lineage>
        <taxon>Bacteria</taxon>
        <taxon>Bacillati</taxon>
        <taxon>Bacillota</taxon>
        <taxon>Erysipelotrichia</taxon>
        <taxon>Erysipelotrichales</taxon>
        <taxon>Turicibacteraceae</taxon>
        <taxon>Turicibacter</taxon>
    </lineage>
</organism>